<dbReference type="RefSeq" id="WP_089952797.1">
    <property type="nucleotide sequence ID" value="NZ_FOFR01000009.1"/>
</dbReference>
<dbReference type="Proteomes" id="UP000199352">
    <property type="component" value="Unassembled WGS sequence"/>
</dbReference>
<dbReference type="AlphaFoldDB" id="A0A1H9MFS3"/>
<evidence type="ECO:0000313" key="4">
    <source>
        <dbReference type="Proteomes" id="UP000199352"/>
    </source>
</evidence>
<keyword evidence="3" id="KW-0238">DNA-binding</keyword>
<dbReference type="InterPro" id="IPR004401">
    <property type="entry name" value="YbaB/EbfC"/>
</dbReference>
<dbReference type="Gene3D" id="3.30.1310.10">
    <property type="entry name" value="Nucleoid-associated protein YbaB-like domain"/>
    <property type="match status" value="1"/>
</dbReference>
<accession>A0A1H9MFS3</accession>
<feature type="compositionally biased region" description="Pro residues" evidence="2">
    <location>
        <begin position="136"/>
        <end position="148"/>
    </location>
</feature>
<evidence type="ECO:0000256" key="1">
    <source>
        <dbReference type="SAM" id="Coils"/>
    </source>
</evidence>
<evidence type="ECO:0000313" key="3">
    <source>
        <dbReference type="EMBL" id="SER22297.1"/>
    </source>
</evidence>
<feature type="coiled-coil region" evidence="1">
    <location>
        <begin position="7"/>
        <end position="34"/>
    </location>
</feature>
<evidence type="ECO:0000256" key="2">
    <source>
        <dbReference type="SAM" id="MobiDB-lite"/>
    </source>
</evidence>
<organism evidence="3 4">
    <name type="scientific">Lentzea xinjiangensis</name>
    <dbReference type="NCBI Taxonomy" id="402600"/>
    <lineage>
        <taxon>Bacteria</taxon>
        <taxon>Bacillati</taxon>
        <taxon>Actinomycetota</taxon>
        <taxon>Actinomycetes</taxon>
        <taxon>Pseudonocardiales</taxon>
        <taxon>Pseudonocardiaceae</taxon>
        <taxon>Lentzea</taxon>
    </lineage>
</organism>
<protein>
    <submittedName>
        <fullName evidence="3">Conserved DNA-binding protein YbaB</fullName>
    </submittedName>
</protein>
<keyword evidence="1" id="KW-0175">Coiled coil</keyword>
<gene>
    <name evidence="3" type="ORF">SAMN05216188_10929</name>
</gene>
<name>A0A1H9MFS3_9PSEU</name>
<dbReference type="GO" id="GO:0003677">
    <property type="term" value="F:DNA binding"/>
    <property type="evidence" value="ECO:0007669"/>
    <property type="project" value="UniProtKB-KW"/>
</dbReference>
<proteinExistence type="predicted"/>
<dbReference type="OrthoDB" id="3693822at2"/>
<feature type="region of interest" description="Disordered" evidence="2">
    <location>
        <begin position="107"/>
        <end position="163"/>
    </location>
</feature>
<dbReference type="EMBL" id="FOFR01000009">
    <property type="protein sequence ID" value="SER22297.1"/>
    <property type="molecule type" value="Genomic_DNA"/>
</dbReference>
<dbReference type="STRING" id="402600.SAMN05216188_10929"/>
<keyword evidence="4" id="KW-1185">Reference proteome</keyword>
<dbReference type="Pfam" id="PF02575">
    <property type="entry name" value="YbaB_DNA_bd"/>
    <property type="match status" value="1"/>
</dbReference>
<dbReference type="InterPro" id="IPR036894">
    <property type="entry name" value="YbaB-like_sf"/>
</dbReference>
<reference evidence="4" key="1">
    <citation type="submission" date="2016-10" db="EMBL/GenBank/DDBJ databases">
        <authorList>
            <person name="Varghese N."/>
            <person name="Submissions S."/>
        </authorList>
    </citation>
    <scope>NUCLEOTIDE SEQUENCE [LARGE SCALE GENOMIC DNA]</scope>
    <source>
        <strain evidence="4">CGMCC 4.3525</strain>
    </source>
</reference>
<dbReference type="SUPFAM" id="SSF82607">
    <property type="entry name" value="YbaB-like"/>
    <property type="match status" value="1"/>
</dbReference>
<sequence length="163" mass="17983">MNPEQMIADLESRARQLQQRSQQMQEQIQNAGSTVTSPNEAVTVRVAPNGALQHIEFSPVAMRLTHIQLSQLVMQTVQKAHVQSAEQVASIVEPEFGGTEAMDFLRSFIPQQEEEEAPPPPEDGSIMREASWDAPAPKPVPPPPPRPQRPAEDDDDGFGSVLR</sequence>